<keyword evidence="2" id="KW-0963">Cytoplasm</keyword>
<evidence type="ECO:0000313" key="4">
    <source>
        <dbReference type="Proteomes" id="UP000244867"/>
    </source>
</evidence>
<dbReference type="OrthoDB" id="9815677at2"/>
<gene>
    <name evidence="2" type="primary">cutC</name>
    <name evidence="3" type="ORF">C7S10_16795</name>
</gene>
<comment type="similarity">
    <text evidence="1 2">Belongs to the CutC family.</text>
</comment>
<comment type="caution">
    <text evidence="3">The sequence shown here is derived from an EMBL/GenBank/DDBJ whole genome shotgun (WGS) entry which is preliminary data.</text>
</comment>
<dbReference type="InterPro" id="IPR005627">
    <property type="entry name" value="CutC-like"/>
</dbReference>
<reference evidence="3 4" key="1">
    <citation type="submission" date="2018-03" db="EMBL/GenBank/DDBJ databases">
        <authorList>
            <person name="Keele B.F."/>
        </authorList>
    </citation>
    <scope>NUCLEOTIDE SEQUENCE [LARGE SCALE GENOMIC DNA]</scope>
    <source>
        <strain evidence="3 4">IB-3</strain>
    </source>
</reference>
<dbReference type="InterPro" id="IPR036822">
    <property type="entry name" value="CutC-like_dom_sf"/>
</dbReference>
<dbReference type="AlphaFoldDB" id="A0A2R7YTV4"/>
<protein>
    <recommendedName>
        <fullName evidence="2">PF03932 family protein CutC</fullName>
    </recommendedName>
</protein>
<dbReference type="CDD" id="cd00945">
    <property type="entry name" value="Aldolase_Class_I"/>
    <property type="match status" value="1"/>
</dbReference>
<dbReference type="RefSeq" id="WP_108345607.1">
    <property type="nucleotide sequence ID" value="NZ_PYXZ01000008.1"/>
</dbReference>
<dbReference type="GO" id="GO:0005507">
    <property type="term" value="F:copper ion binding"/>
    <property type="evidence" value="ECO:0007669"/>
    <property type="project" value="TreeGrafter"/>
</dbReference>
<dbReference type="HAMAP" id="MF_00795">
    <property type="entry name" value="CutC"/>
    <property type="match status" value="1"/>
</dbReference>
<dbReference type="Proteomes" id="UP000244867">
    <property type="component" value="Unassembled WGS sequence"/>
</dbReference>
<dbReference type="SUPFAM" id="SSF110395">
    <property type="entry name" value="CutC-like"/>
    <property type="match status" value="1"/>
</dbReference>
<sequence length="261" mass="26258">MPPILVEICVDDVGGAAAARRGGADRVELCASLSEGGTTPTVGFVRHAAAEAGPMGLQVLVRPRGGYFVPTGAEVDVMLDDIAATRSALRDDARLGFTLGALTPSGDLDEAVLARLVAACGPRPVVFHKAFDTALAAGHDPQRLLDRLVDLGIDGVLTAGGDGPAVDHLDALSRLVRGAGQRLRVVVAGGVRPANVAAVLSSTGCREVHLRAPAEAASASTVGSAAYDAGSRTVTSEQVVADVVAAVGGQAQASGRSSSVQ</sequence>
<comment type="caution">
    <text evidence="2">Once thought to be involved in copper homeostasis, experiments in E.coli have shown this is not the case.</text>
</comment>
<proteinExistence type="inferred from homology"/>
<dbReference type="EMBL" id="PYXZ01000008">
    <property type="protein sequence ID" value="PUA79744.1"/>
    <property type="molecule type" value="Genomic_DNA"/>
</dbReference>
<evidence type="ECO:0000256" key="2">
    <source>
        <dbReference type="HAMAP-Rule" id="MF_00795"/>
    </source>
</evidence>
<keyword evidence="4" id="KW-1185">Reference proteome</keyword>
<dbReference type="Gene3D" id="3.20.20.380">
    <property type="entry name" value="Copper homeostasis (CutC) domain"/>
    <property type="match status" value="1"/>
</dbReference>
<evidence type="ECO:0000256" key="1">
    <source>
        <dbReference type="ARBA" id="ARBA00007768"/>
    </source>
</evidence>
<name>A0A2R7YTV4_9ACTN</name>
<organism evidence="3 4">
    <name type="scientific">Nocardioides currus</name>
    <dbReference type="NCBI Taxonomy" id="2133958"/>
    <lineage>
        <taxon>Bacteria</taxon>
        <taxon>Bacillati</taxon>
        <taxon>Actinomycetota</taxon>
        <taxon>Actinomycetes</taxon>
        <taxon>Propionibacteriales</taxon>
        <taxon>Nocardioidaceae</taxon>
        <taxon>Nocardioides</taxon>
    </lineage>
</organism>
<accession>A0A2R7YTV4</accession>
<dbReference type="PANTHER" id="PTHR12598">
    <property type="entry name" value="COPPER HOMEOSTASIS PROTEIN CUTC"/>
    <property type="match status" value="1"/>
</dbReference>
<dbReference type="GO" id="GO:0005737">
    <property type="term" value="C:cytoplasm"/>
    <property type="evidence" value="ECO:0007669"/>
    <property type="project" value="UniProtKB-SubCell"/>
</dbReference>
<dbReference type="PANTHER" id="PTHR12598:SF0">
    <property type="entry name" value="COPPER HOMEOSTASIS PROTEIN CUTC HOMOLOG"/>
    <property type="match status" value="1"/>
</dbReference>
<dbReference type="Pfam" id="PF03932">
    <property type="entry name" value="CutC"/>
    <property type="match status" value="1"/>
</dbReference>
<evidence type="ECO:0000313" key="3">
    <source>
        <dbReference type="EMBL" id="PUA79744.1"/>
    </source>
</evidence>
<comment type="subcellular location">
    <subcellularLocation>
        <location evidence="2">Cytoplasm</location>
    </subcellularLocation>
</comment>